<evidence type="ECO:0000256" key="3">
    <source>
        <dbReference type="ARBA" id="ARBA00023125"/>
    </source>
</evidence>
<organism evidence="7 8">
    <name type="scientific">Phyllobacterium myrsinacearum</name>
    <dbReference type="NCBI Taxonomy" id="28101"/>
    <lineage>
        <taxon>Bacteria</taxon>
        <taxon>Pseudomonadati</taxon>
        <taxon>Pseudomonadota</taxon>
        <taxon>Alphaproteobacteria</taxon>
        <taxon>Hyphomicrobiales</taxon>
        <taxon>Phyllobacteriaceae</taxon>
        <taxon>Phyllobacterium</taxon>
    </lineage>
</organism>
<comment type="caution">
    <text evidence="7">The sequence shown here is derived from an EMBL/GenBank/DDBJ whole genome shotgun (WGS) entry which is preliminary data.</text>
</comment>
<evidence type="ECO:0000256" key="5">
    <source>
        <dbReference type="PROSITE-ProRule" id="PRU00335"/>
    </source>
</evidence>
<dbReference type="SUPFAM" id="SSF48498">
    <property type="entry name" value="Tetracyclin repressor-like, C-terminal domain"/>
    <property type="match status" value="1"/>
</dbReference>
<evidence type="ECO:0000259" key="6">
    <source>
        <dbReference type="PROSITE" id="PS50977"/>
    </source>
</evidence>
<evidence type="ECO:0000256" key="2">
    <source>
        <dbReference type="ARBA" id="ARBA00023015"/>
    </source>
</evidence>
<dbReference type="Proteomes" id="UP000238563">
    <property type="component" value="Unassembled WGS sequence"/>
</dbReference>
<feature type="DNA-binding region" description="H-T-H motif" evidence="5">
    <location>
        <begin position="73"/>
        <end position="92"/>
    </location>
</feature>
<dbReference type="PANTHER" id="PTHR30055:SF226">
    <property type="entry name" value="HTH-TYPE TRANSCRIPTIONAL REGULATOR PKSA"/>
    <property type="match status" value="1"/>
</dbReference>
<dbReference type="InterPro" id="IPR050109">
    <property type="entry name" value="HTH-type_TetR-like_transc_reg"/>
</dbReference>
<dbReference type="Gene3D" id="1.10.357.10">
    <property type="entry name" value="Tetracycline Repressor, domain 2"/>
    <property type="match status" value="1"/>
</dbReference>
<reference evidence="7 8" key="1">
    <citation type="submission" date="2018-02" db="EMBL/GenBank/DDBJ databases">
        <title>The draft genome of Phyllobacterium myrsinacearum DSM5892.</title>
        <authorList>
            <person name="Li L."/>
            <person name="Liu L."/>
            <person name="Zhang X."/>
            <person name="Wang T."/>
        </authorList>
    </citation>
    <scope>NUCLEOTIDE SEQUENCE [LARGE SCALE GENOMIC DNA]</scope>
    <source>
        <strain evidence="7 8">DSM 5892</strain>
    </source>
</reference>
<evidence type="ECO:0000256" key="4">
    <source>
        <dbReference type="ARBA" id="ARBA00023163"/>
    </source>
</evidence>
<dbReference type="PROSITE" id="PS50977">
    <property type="entry name" value="HTH_TETR_2"/>
    <property type="match status" value="1"/>
</dbReference>
<dbReference type="Pfam" id="PF13977">
    <property type="entry name" value="TetR_C_6"/>
    <property type="match status" value="1"/>
</dbReference>
<dbReference type="OrthoDB" id="9802802at2"/>
<accession>A0A2S9JDH0</accession>
<keyword evidence="2" id="KW-0805">Transcription regulation</keyword>
<evidence type="ECO:0000256" key="1">
    <source>
        <dbReference type="ARBA" id="ARBA00022491"/>
    </source>
</evidence>
<dbReference type="InterPro" id="IPR009057">
    <property type="entry name" value="Homeodomain-like_sf"/>
</dbReference>
<dbReference type="AlphaFoldDB" id="A0A2S9JDH0"/>
<evidence type="ECO:0000313" key="8">
    <source>
        <dbReference type="Proteomes" id="UP000238563"/>
    </source>
</evidence>
<dbReference type="FunFam" id="1.10.10.60:FF:000141">
    <property type="entry name" value="TetR family transcriptional regulator"/>
    <property type="match status" value="1"/>
</dbReference>
<dbReference type="GO" id="GO:0003700">
    <property type="term" value="F:DNA-binding transcription factor activity"/>
    <property type="evidence" value="ECO:0007669"/>
    <property type="project" value="TreeGrafter"/>
</dbReference>
<feature type="domain" description="HTH tetR-type" evidence="6">
    <location>
        <begin position="50"/>
        <end position="110"/>
    </location>
</feature>
<sequence length="244" mass="26352">MRVNIRSFLWCAVTDSILPKQTKLLTDDKSDSACGCFVTKLFGKRAQNREVQEARILEAATNCFVRAGFRGASMNDICSEAGMSPGALYRYFPSKESLIEAIVAGHRKASAEILDRMSGYGNIIDALVMVGLDHVRQKSANGVDDASARLFAEVRAEAIRNEAVAAQCELYEGQMREKLLSAVSAAKARGEIDPVGDLELVVASLAAMGEGIIMRNFPAQGVPVEALEPMFRALAVGILRPVQA</sequence>
<dbReference type="InterPro" id="IPR039538">
    <property type="entry name" value="BetI_C"/>
</dbReference>
<proteinExistence type="predicted"/>
<dbReference type="PRINTS" id="PR00455">
    <property type="entry name" value="HTHTETR"/>
</dbReference>
<keyword evidence="3 5" id="KW-0238">DNA-binding</keyword>
<keyword evidence="4" id="KW-0804">Transcription</keyword>
<dbReference type="InterPro" id="IPR001647">
    <property type="entry name" value="HTH_TetR"/>
</dbReference>
<protein>
    <submittedName>
        <fullName evidence="7">TetR family transcriptional regulator</fullName>
    </submittedName>
</protein>
<keyword evidence="8" id="KW-1185">Reference proteome</keyword>
<gene>
    <name evidence="7" type="ORF">C5750_18965</name>
</gene>
<dbReference type="EMBL" id="PVBT01000006">
    <property type="protein sequence ID" value="PRD50933.1"/>
    <property type="molecule type" value="Genomic_DNA"/>
</dbReference>
<dbReference type="Pfam" id="PF00440">
    <property type="entry name" value="TetR_N"/>
    <property type="match status" value="1"/>
</dbReference>
<dbReference type="GO" id="GO:0000976">
    <property type="term" value="F:transcription cis-regulatory region binding"/>
    <property type="evidence" value="ECO:0007669"/>
    <property type="project" value="TreeGrafter"/>
</dbReference>
<keyword evidence="1" id="KW-0678">Repressor</keyword>
<dbReference type="PANTHER" id="PTHR30055">
    <property type="entry name" value="HTH-TYPE TRANSCRIPTIONAL REGULATOR RUTR"/>
    <property type="match status" value="1"/>
</dbReference>
<dbReference type="Gene3D" id="1.10.10.60">
    <property type="entry name" value="Homeodomain-like"/>
    <property type="match status" value="1"/>
</dbReference>
<dbReference type="SUPFAM" id="SSF46689">
    <property type="entry name" value="Homeodomain-like"/>
    <property type="match status" value="1"/>
</dbReference>
<name>A0A2S9JDH0_9HYPH</name>
<evidence type="ECO:0000313" key="7">
    <source>
        <dbReference type="EMBL" id="PRD50933.1"/>
    </source>
</evidence>
<dbReference type="InterPro" id="IPR036271">
    <property type="entry name" value="Tet_transcr_reg_TetR-rel_C_sf"/>
</dbReference>